<name>A0A8J7M178_9BACT</name>
<dbReference type="SUPFAM" id="SSF159501">
    <property type="entry name" value="EreA/ChaN-like"/>
    <property type="match status" value="1"/>
</dbReference>
<keyword evidence="2" id="KW-0449">Lipoprotein</keyword>
<comment type="caution">
    <text evidence="2">The sequence shown here is derived from an EMBL/GenBank/DDBJ whole genome shotgun (WGS) entry which is preliminary data.</text>
</comment>
<gene>
    <name evidence="2" type="ORF">JFN93_18880</name>
</gene>
<evidence type="ECO:0000259" key="1">
    <source>
        <dbReference type="Pfam" id="PF04187"/>
    </source>
</evidence>
<dbReference type="EMBL" id="JAEMHM010000017">
    <property type="protein sequence ID" value="MBJ6726780.1"/>
    <property type="molecule type" value="Genomic_DNA"/>
</dbReference>
<feature type="domain" description="Haem-binding uptake Tiki superfamily ChaN" evidence="1">
    <location>
        <begin position="41"/>
        <end position="247"/>
    </location>
</feature>
<evidence type="ECO:0000313" key="3">
    <source>
        <dbReference type="Proteomes" id="UP000636888"/>
    </source>
</evidence>
<reference evidence="2" key="1">
    <citation type="submission" date="2020-12" db="EMBL/GenBank/DDBJ databases">
        <title>Geomonas sp. Red875, isolated from river sediment.</title>
        <authorList>
            <person name="Xu Z."/>
            <person name="Zhang Z."/>
            <person name="Masuda Y."/>
            <person name="Itoh H."/>
            <person name="Senoo K."/>
        </authorList>
    </citation>
    <scope>NUCLEOTIDE SEQUENCE</scope>
    <source>
        <strain evidence="2">Red875</strain>
    </source>
</reference>
<evidence type="ECO:0000313" key="2">
    <source>
        <dbReference type="EMBL" id="MBJ6726780.1"/>
    </source>
</evidence>
<dbReference type="Pfam" id="PF04187">
    <property type="entry name" value="Cofac_haem_bdg"/>
    <property type="match status" value="1"/>
</dbReference>
<dbReference type="Gene3D" id="3.40.50.11550">
    <property type="match status" value="1"/>
</dbReference>
<protein>
    <submittedName>
        <fullName evidence="2">ChaN family lipoprotein</fullName>
    </submittedName>
</protein>
<accession>A0A8J7M178</accession>
<dbReference type="AlphaFoldDB" id="A0A8J7M178"/>
<proteinExistence type="predicted"/>
<dbReference type="CDD" id="cd14727">
    <property type="entry name" value="ChanN-like"/>
    <property type="match status" value="1"/>
</dbReference>
<organism evidence="2 3">
    <name type="scientific">Geomesophilobacter sediminis</name>
    <dbReference type="NCBI Taxonomy" id="2798584"/>
    <lineage>
        <taxon>Bacteria</taxon>
        <taxon>Pseudomonadati</taxon>
        <taxon>Thermodesulfobacteriota</taxon>
        <taxon>Desulfuromonadia</taxon>
        <taxon>Geobacterales</taxon>
        <taxon>Geobacteraceae</taxon>
        <taxon>Geomesophilobacter</taxon>
    </lineage>
</organism>
<keyword evidence="3" id="KW-1185">Reference proteome</keyword>
<sequence length="280" mass="32196">MSLTRGTLIAMLVAVSLMYNFHADWEIVRLSDRQNVGFAQMMSDAEHAGVIVVGETHDKKLHHQLQLEVIRDLKEKKKPIAIGLEMFQTASQKQLDEWVAGKMTEEEFLRVYARNWSVDWQLYRDIFRFARDNRIPMIALNIPMELVSKVAHQGFSSLSATDKKDLPPEVSCDLNTSYTEFLKRTYTDIASHAMSERFFIYFCEAQSLRNNGMAYNVSRYLQSHPDTSVVVLTGILHAVKTGIPQRLSQYRDVTCRVILPELPEFESQDALLKEADYVVQ</sequence>
<dbReference type="InterPro" id="IPR007314">
    <property type="entry name" value="Cofac_haem-bd_dom"/>
</dbReference>
<dbReference type="Proteomes" id="UP000636888">
    <property type="component" value="Unassembled WGS sequence"/>
</dbReference>